<protein>
    <submittedName>
        <fullName evidence="1">Uncharacterized protein</fullName>
    </submittedName>
</protein>
<reference evidence="1 2" key="1">
    <citation type="submission" date="2024-09" db="EMBL/GenBank/DDBJ databases">
        <title>Rethinking Asexuality: The Enigmatic Case of Functional Sexual Genes in Lepraria (Stereocaulaceae).</title>
        <authorList>
            <person name="Doellman M."/>
            <person name="Sun Y."/>
            <person name="Barcenas-Pena A."/>
            <person name="Lumbsch H.T."/>
            <person name="Grewe F."/>
        </authorList>
    </citation>
    <scope>NUCLEOTIDE SEQUENCE [LARGE SCALE GENOMIC DNA]</scope>
    <source>
        <strain evidence="1 2">Grewe 0041</strain>
    </source>
</reference>
<keyword evidence="2" id="KW-1185">Reference proteome</keyword>
<accession>A0ABR4BBZ7</accession>
<gene>
    <name evidence="1" type="ORF">ABVK25_004769</name>
</gene>
<comment type="caution">
    <text evidence="1">The sequence shown here is derived from an EMBL/GenBank/DDBJ whole genome shotgun (WGS) entry which is preliminary data.</text>
</comment>
<dbReference type="EMBL" id="JBHFEH010000013">
    <property type="protein sequence ID" value="KAL2054947.1"/>
    <property type="molecule type" value="Genomic_DNA"/>
</dbReference>
<organism evidence="1 2">
    <name type="scientific">Lepraria finkii</name>
    <dbReference type="NCBI Taxonomy" id="1340010"/>
    <lineage>
        <taxon>Eukaryota</taxon>
        <taxon>Fungi</taxon>
        <taxon>Dikarya</taxon>
        <taxon>Ascomycota</taxon>
        <taxon>Pezizomycotina</taxon>
        <taxon>Lecanoromycetes</taxon>
        <taxon>OSLEUM clade</taxon>
        <taxon>Lecanoromycetidae</taxon>
        <taxon>Lecanorales</taxon>
        <taxon>Lecanorineae</taxon>
        <taxon>Stereocaulaceae</taxon>
        <taxon>Lepraria</taxon>
    </lineage>
</organism>
<evidence type="ECO:0000313" key="1">
    <source>
        <dbReference type="EMBL" id="KAL2054947.1"/>
    </source>
</evidence>
<dbReference type="Proteomes" id="UP001590951">
    <property type="component" value="Unassembled WGS sequence"/>
</dbReference>
<sequence>MALSINGQQYSQYEAQLASALRLYSNSEGYTVDEETLGSIISFIRHGFGASSVPCRGLLSAIQQGSNGPCRTLLVAVNSNWEYWEREARKIHRRWLDANSQAVQRYIMTWLDDLQLIRAVS</sequence>
<evidence type="ECO:0000313" key="2">
    <source>
        <dbReference type="Proteomes" id="UP001590951"/>
    </source>
</evidence>
<proteinExistence type="predicted"/>
<name>A0ABR4BBZ7_9LECA</name>